<dbReference type="InterPro" id="IPR014020">
    <property type="entry name" value="Tensin_C2-dom"/>
</dbReference>
<dbReference type="SMART" id="SM01326">
    <property type="entry name" value="PTEN_C2"/>
    <property type="match status" value="1"/>
</dbReference>
<reference evidence="3 4" key="1">
    <citation type="submission" date="2020-10" db="EMBL/GenBank/DDBJ databases">
        <title>The Coptis chinensis genome and diversification of protoberbering-type alkaloids.</title>
        <authorList>
            <person name="Wang B."/>
            <person name="Shu S."/>
            <person name="Song C."/>
            <person name="Liu Y."/>
        </authorList>
    </citation>
    <scope>NUCLEOTIDE SEQUENCE [LARGE SCALE GENOMIC DNA]</scope>
    <source>
        <strain evidence="3">HL-2020</strain>
        <tissue evidence="3">Leaf</tissue>
    </source>
</reference>
<evidence type="ECO:0000313" key="3">
    <source>
        <dbReference type="EMBL" id="KAF9601370.1"/>
    </source>
</evidence>
<dbReference type="PROSITE" id="PS51182">
    <property type="entry name" value="C2_TENSIN"/>
    <property type="match status" value="1"/>
</dbReference>
<dbReference type="InterPro" id="IPR035892">
    <property type="entry name" value="C2_domain_sf"/>
</dbReference>
<dbReference type="AlphaFoldDB" id="A0A835HIJ7"/>
<evidence type="ECO:0000313" key="4">
    <source>
        <dbReference type="Proteomes" id="UP000631114"/>
    </source>
</evidence>
<keyword evidence="4" id="KW-1185">Reference proteome</keyword>
<dbReference type="Pfam" id="PF10409">
    <property type="entry name" value="PTEN_C2"/>
    <property type="match status" value="1"/>
</dbReference>
<dbReference type="PANTHER" id="PTHR45733">
    <property type="entry name" value="FORMIN-J"/>
    <property type="match status" value="1"/>
</dbReference>
<feature type="domain" description="C2 tensin-type" evidence="2">
    <location>
        <begin position="1"/>
        <end position="84"/>
    </location>
</feature>
<dbReference type="GO" id="GO:0004721">
    <property type="term" value="F:phosphoprotein phosphatase activity"/>
    <property type="evidence" value="ECO:0007669"/>
    <property type="project" value="UniProtKB-KW"/>
</dbReference>
<dbReference type="PANTHER" id="PTHR45733:SF10">
    <property type="entry name" value="FORMIN-LIKE PROTEIN 15A-RELATED"/>
    <property type="match status" value="1"/>
</dbReference>
<comment type="caution">
    <text evidence="3">The sequence shown here is derived from an EMBL/GenBank/DDBJ whole genome shotgun (WGS) entry which is preliminary data.</text>
</comment>
<dbReference type="SUPFAM" id="SSF49562">
    <property type="entry name" value="C2 domain (Calcium/lipid-binding domain, CaLB)"/>
    <property type="match status" value="1"/>
</dbReference>
<dbReference type="InterPro" id="IPR051144">
    <property type="entry name" value="Formin_homology_domain"/>
</dbReference>
<keyword evidence="1" id="KW-0378">Hydrolase</keyword>
<dbReference type="EMBL" id="JADFTS010000006">
    <property type="protein sequence ID" value="KAF9601370.1"/>
    <property type="molecule type" value="Genomic_DNA"/>
</dbReference>
<keyword evidence="1" id="KW-0904">Protein phosphatase</keyword>
<name>A0A835HIJ7_9MAGN</name>
<sequence>MNPDLYLQEESTLLKIDIRCRVQGDVVLECIHLDEDLICEEMMFRVMFNTFFIRSNIREEIYALWDAKDQLPKDFKAEVHDNHLMGVSIVEIGNWVFIS</sequence>
<evidence type="ECO:0000259" key="2">
    <source>
        <dbReference type="PROSITE" id="PS51182"/>
    </source>
</evidence>
<dbReference type="OrthoDB" id="1919570at2759"/>
<accession>A0A835HIJ7</accession>
<dbReference type="Proteomes" id="UP000631114">
    <property type="component" value="Unassembled WGS sequence"/>
</dbReference>
<proteinExistence type="predicted"/>
<organism evidence="3 4">
    <name type="scientific">Coptis chinensis</name>
    <dbReference type="NCBI Taxonomy" id="261450"/>
    <lineage>
        <taxon>Eukaryota</taxon>
        <taxon>Viridiplantae</taxon>
        <taxon>Streptophyta</taxon>
        <taxon>Embryophyta</taxon>
        <taxon>Tracheophyta</taxon>
        <taxon>Spermatophyta</taxon>
        <taxon>Magnoliopsida</taxon>
        <taxon>Ranunculales</taxon>
        <taxon>Ranunculaceae</taxon>
        <taxon>Coptidoideae</taxon>
        <taxon>Coptis</taxon>
    </lineage>
</organism>
<gene>
    <name evidence="3" type="ORF">IFM89_019102</name>
</gene>
<evidence type="ECO:0000256" key="1">
    <source>
        <dbReference type="ARBA" id="ARBA00022912"/>
    </source>
</evidence>
<dbReference type="Gene3D" id="2.60.40.1110">
    <property type="match status" value="1"/>
</dbReference>
<protein>
    <recommendedName>
        <fullName evidence="2">C2 tensin-type domain-containing protein</fullName>
    </recommendedName>
</protein>